<keyword evidence="3" id="KW-1185">Reference proteome</keyword>
<dbReference type="VEuPathDB" id="FungiDB:LEMA_uP117300.1"/>
<reference evidence="3" key="1">
    <citation type="journal article" date="2011" name="Nat. Commun.">
        <title>Effector diversification within compartments of the Leptosphaeria maculans genome affected by Repeat-Induced Point mutations.</title>
        <authorList>
            <person name="Rouxel T."/>
            <person name="Grandaubert J."/>
            <person name="Hane J.K."/>
            <person name="Hoede C."/>
            <person name="van de Wouw A.P."/>
            <person name="Couloux A."/>
            <person name="Dominguez V."/>
            <person name="Anthouard V."/>
            <person name="Bally P."/>
            <person name="Bourras S."/>
            <person name="Cozijnsen A.J."/>
            <person name="Ciuffetti L.M."/>
            <person name="Degrave A."/>
            <person name="Dilmaghani A."/>
            <person name="Duret L."/>
            <person name="Fudal I."/>
            <person name="Goodwin S.B."/>
            <person name="Gout L."/>
            <person name="Glaser N."/>
            <person name="Linglin J."/>
            <person name="Kema G.H.J."/>
            <person name="Lapalu N."/>
            <person name="Lawrence C.B."/>
            <person name="May K."/>
            <person name="Meyer M."/>
            <person name="Ollivier B."/>
            <person name="Poulain J."/>
            <person name="Schoch C.L."/>
            <person name="Simon A."/>
            <person name="Spatafora J.W."/>
            <person name="Stachowiak A."/>
            <person name="Turgeon B.G."/>
            <person name="Tyler B.M."/>
            <person name="Vincent D."/>
            <person name="Weissenbach J."/>
            <person name="Amselem J."/>
            <person name="Quesneville H."/>
            <person name="Oliver R.P."/>
            <person name="Wincker P."/>
            <person name="Balesdent M.-H."/>
            <person name="Howlett B.J."/>
        </authorList>
    </citation>
    <scope>NUCLEOTIDE SEQUENCE [LARGE SCALE GENOMIC DNA]</scope>
    <source>
        <strain evidence="3">JN3 / isolate v23.1.3 / race Av1-4-5-6-7-8</strain>
    </source>
</reference>
<organism evidence="3">
    <name type="scientific">Leptosphaeria maculans (strain JN3 / isolate v23.1.3 / race Av1-4-5-6-7-8)</name>
    <name type="common">Blackleg fungus</name>
    <name type="synonym">Phoma lingam</name>
    <dbReference type="NCBI Taxonomy" id="985895"/>
    <lineage>
        <taxon>Eukaryota</taxon>
        <taxon>Fungi</taxon>
        <taxon>Dikarya</taxon>
        <taxon>Ascomycota</taxon>
        <taxon>Pezizomycotina</taxon>
        <taxon>Dothideomycetes</taxon>
        <taxon>Pleosporomycetidae</taxon>
        <taxon>Pleosporales</taxon>
        <taxon>Pleosporineae</taxon>
        <taxon>Leptosphaeriaceae</taxon>
        <taxon>Plenodomus</taxon>
        <taxon>Plenodomus lingam/Leptosphaeria maculans species complex</taxon>
    </lineage>
</organism>
<evidence type="ECO:0000313" key="3">
    <source>
        <dbReference type="Proteomes" id="UP000002668"/>
    </source>
</evidence>
<evidence type="ECO:0000313" key="2">
    <source>
        <dbReference type="EMBL" id="CBX94727.1"/>
    </source>
</evidence>
<name>E4ZU17_LEPMJ</name>
<feature type="transmembrane region" description="Helical" evidence="1">
    <location>
        <begin position="28"/>
        <end position="56"/>
    </location>
</feature>
<evidence type="ECO:0000256" key="1">
    <source>
        <dbReference type="SAM" id="Phobius"/>
    </source>
</evidence>
<dbReference type="Proteomes" id="UP000002668">
    <property type="component" value="Genome"/>
</dbReference>
<dbReference type="AlphaFoldDB" id="E4ZU17"/>
<accession>E4ZU17</accession>
<dbReference type="InParanoid" id="E4ZU17"/>
<dbReference type="HOGENOM" id="CLU_2400075_0_0_1"/>
<sequence length="93" mass="10666">MSEYRCLAPFHITRQTCYEWFHLTEDAIFLIACFIFVSSSAFGWTATGLFVLMVSFGRTGNAAYRDVPAVYVRVPRSSKDPLGVDLWVRRHGR</sequence>
<proteinExistence type="predicted"/>
<keyword evidence="1" id="KW-1133">Transmembrane helix</keyword>
<dbReference type="EMBL" id="FP929125">
    <property type="protein sequence ID" value="CBX94727.1"/>
    <property type="molecule type" value="Genomic_DNA"/>
</dbReference>
<keyword evidence="1" id="KW-0812">Transmembrane</keyword>
<keyword evidence="1" id="KW-0472">Membrane</keyword>
<protein>
    <submittedName>
        <fullName evidence="2">Predicted protein</fullName>
    </submittedName>
</protein>
<gene>
    <name evidence="2" type="ORF">LEMA_uP117300.1</name>
</gene>